<dbReference type="GO" id="GO:0006750">
    <property type="term" value="P:glutathione biosynthetic process"/>
    <property type="evidence" value="ECO:0007669"/>
    <property type="project" value="InterPro"/>
</dbReference>
<feature type="chain" id="PRO_5024438374" evidence="1">
    <location>
        <begin position="20"/>
        <end position="122"/>
    </location>
</feature>
<evidence type="ECO:0000313" key="2">
    <source>
        <dbReference type="WBParaSite" id="MCU_013823-RA"/>
    </source>
</evidence>
<feature type="signal peptide" evidence="1">
    <location>
        <begin position="1"/>
        <end position="19"/>
    </location>
</feature>
<sequence length="122" mass="13283">TTLSWTVVLSLVFISHCLGELPTTARWLRYLIQRHPDYRGDSVVSPRITDDLVAECLAVSNGRASKMDVLLHGMSSSRTRSGPSRAALAAETSLNLKRVEQEGKGASSSLTYTSVGCNYDHS</sequence>
<dbReference type="Gene3D" id="1.10.8.960">
    <property type="match status" value="1"/>
</dbReference>
<accession>A0A5K3G153</accession>
<dbReference type="GO" id="GO:0004357">
    <property type="term" value="F:glutamate-cysteine ligase activity"/>
    <property type="evidence" value="ECO:0007669"/>
    <property type="project" value="InterPro"/>
</dbReference>
<organism evidence="2">
    <name type="scientific">Mesocestoides corti</name>
    <name type="common">Flatworm</name>
    <dbReference type="NCBI Taxonomy" id="53468"/>
    <lineage>
        <taxon>Eukaryota</taxon>
        <taxon>Metazoa</taxon>
        <taxon>Spiralia</taxon>
        <taxon>Lophotrochozoa</taxon>
        <taxon>Platyhelminthes</taxon>
        <taxon>Cestoda</taxon>
        <taxon>Eucestoda</taxon>
        <taxon>Cyclophyllidea</taxon>
        <taxon>Mesocestoididae</taxon>
        <taxon>Mesocestoides</taxon>
    </lineage>
</organism>
<evidence type="ECO:0000256" key="1">
    <source>
        <dbReference type="SAM" id="SignalP"/>
    </source>
</evidence>
<dbReference type="WBParaSite" id="MCU_013823-RA">
    <property type="protein sequence ID" value="MCU_013823-RA"/>
    <property type="gene ID" value="MCU_013823"/>
</dbReference>
<keyword evidence="1" id="KW-0732">Signal</keyword>
<dbReference type="Pfam" id="PF03074">
    <property type="entry name" value="GCS"/>
    <property type="match status" value="1"/>
</dbReference>
<proteinExistence type="predicted"/>
<dbReference type="InterPro" id="IPR004308">
    <property type="entry name" value="GCS"/>
</dbReference>
<name>A0A5K3G153_MESCO</name>
<dbReference type="AlphaFoldDB" id="A0A5K3G153"/>
<protein>
    <submittedName>
        <fullName evidence="2">Glutamate--cysteine ligase</fullName>
    </submittedName>
</protein>
<reference evidence="2" key="1">
    <citation type="submission" date="2019-11" db="UniProtKB">
        <authorList>
            <consortium name="WormBaseParasite"/>
        </authorList>
    </citation>
    <scope>IDENTIFICATION</scope>
</reference>